<dbReference type="InterPro" id="IPR042099">
    <property type="entry name" value="ANL_N_sf"/>
</dbReference>
<keyword evidence="6" id="KW-1185">Reference proteome</keyword>
<dbReference type="Gene3D" id="3.30.300.30">
    <property type="match status" value="1"/>
</dbReference>
<protein>
    <submittedName>
        <fullName evidence="5">AMP-binding protein</fullName>
    </submittedName>
</protein>
<evidence type="ECO:0000313" key="6">
    <source>
        <dbReference type="Proteomes" id="UP001330812"/>
    </source>
</evidence>
<sequence>MPKAAFTPATELDAVRELTVGALLRQAAAQAPDAPALVEGVPDPGARRRWTYAELLTEAEAAARALLARFEPGERVAAWANNIPEWVILELAAALAGLTLVTVNPALRENEVRHVLGQSEAAGVFLVGEYRGTPMAAILDHVRPDLPHLRQTIRFEDWPAFSGSGSPTQALPAVHPDDPAQIQYTSGTTGTPKGAVLHHRGITNNARLSYVRALGMQPGENFVNPMPLFHTAGCVLATLAPIASLGTQVLMPWFDPALQLALLEQERGVVFGGVPTMLLALLGHPNFPKTDLSSVRYALSGGATVPPALVRRVEATLGVPMAIIYAQTEASPGITMTTPADTADDRAETLGRALPACAVKIVDPLTGETAATGETGELCTRGYHVMTGYHAQPEQTAETIDPEGWLHTGDLARMDDRGYLTIEGRVKEMIIRGGENIYPREIEHVLLDHPAVADVAVVGIPDPEWGEQVGAFVILRPGADVGEEELFTHVREHLAPHKTPKVWEFVTEFPLTGSGKIRKHVLREHYLAHHSPSA</sequence>
<dbReference type="Pfam" id="PF13193">
    <property type="entry name" value="AMP-binding_C"/>
    <property type="match status" value="1"/>
</dbReference>
<dbReference type="EMBL" id="CP142149">
    <property type="protein sequence ID" value="WSE33019.1"/>
    <property type="molecule type" value="Genomic_DNA"/>
</dbReference>
<feature type="domain" description="AMP-dependent synthetase/ligase" evidence="3">
    <location>
        <begin position="25"/>
        <end position="390"/>
    </location>
</feature>
<proteinExistence type="inferred from homology"/>
<reference evidence="5 6" key="1">
    <citation type="journal article" date="2015" name="Int. J. Syst. Evol. Microbiol.">
        <title>Amycolatopsis rhabdoformis sp. nov., an actinomycete isolated from a tropical forest soil.</title>
        <authorList>
            <person name="Souza W.R."/>
            <person name="Silva R.E."/>
            <person name="Goodfellow M."/>
            <person name="Busarakam K."/>
            <person name="Figueiro F.S."/>
            <person name="Ferreira D."/>
            <person name="Rodrigues-Filho E."/>
            <person name="Moraes L.A.B."/>
            <person name="Zucchi T.D."/>
        </authorList>
    </citation>
    <scope>NUCLEOTIDE SEQUENCE [LARGE SCALE GENOMIC DNA]</scope>
    <source>
        <strain evidence="5 6">NCIMB 14900</strain>
    </source>
</reference>
<dbReference type="InterPro" id="IPR025110">
    <property type="entry name" value="AMP-bd_C"/>
</dbReference>
<dbReference type="Proteomes" id="UP001330812">
    <property type="component" value="Chromosome"/>
</dbReference>
<evidence type="ECO:0000256" key="2">
    <source>
        <dbReference type="ARBA" id="ARBA00022598"/>
    </source>
</evidence>
<accession>A0ABZ1IHL3</accession>
<dbReference type="InterPro" id="IPR045851">
    <property type="entry name" value="AMP-bd_C_sf"/>
</dbReference>
<comment type="similarity">
    <text evidence="1">Belongs to the ATP-dependent AMP-binding enzyme family.</text>
</comment>
<feature type="domain" description="AMP-binding enzyme C-terminal" evidence="4">
    <location>
        <begin position="441"/>
        <end position="516"/>
    </location>
</feature>
<evidence type="ECO:0000256" key="1">
    <source>
        <dbReference type="ARBA" id="ARBA00006432"/>
    </source>
</evidence>
<dbReference type="PROSITE" id="PS00455">
    <property type="entry name" value="AMP_BINDING"/>
    <property type="match status" value="1"/>
</dbReference>
<dbReference type="InterPro" id="IPR000873">
    <property type="entry name" value="AMP-dep_synth/lig_dom"/>
</dbReference>
<dbReference type="Pfam" id="PF00501">
    <property type="entry name" value="AMP-binding"/>
    <property type="match status" value="1"/>
</dbReference>
<evidence type="ECO:0000259" key="4">
    <source>
        <dbReference type="Pfam" id="PF13193"/>
    </source>
</evidence>
<dbReference type="Gene3D" id="3.40.50.12780">
    <property type="entry name" value="N-terminal domain of ligase-like"/>
    <property type="match status" value="1"/>
</dbReference>
<dbReference type="SUPFAM" id="SSF56801">
    <property type="entry name" value="Acetyl-CoA synthetase-like"/>
    <property type="match status" value="1"/>
</dbReference>
<dbReference type="RefSeq" id="WP_326835826.1">
    <property type="nucleotide sequence ID" value="NZ_CP142149.1"/>
</dbReference>
<dbReference type="PANTHER" id="PTHR43201:SF5">
    <property type="entry name" value="MEDIUM-CHAIN ACYL-COA LIGASE ACSF2, MITOCHONDRIAL"/>
    <property type="match status" value="1"/>
</dbReference>
<name>A0ABZ1IHL3_9PSEU</name>
<organism evidence="5 6">
    <name type="scientific">Amycolatopsis rhabdoformis</name>
    <dbReference type="NCBI Taxonomy" id="1448059"/>
    <lineage>
        <taxon>Bacteria</taxon>
        <taxon>Bacillati</taxon>
        <taxon>Actinomycetota</taxon>
        <taxon>Actinomycetes</taxon>
        <taxon>Pseudonocardiales</taxon>
        <taxon>Pseudonocardiaceae</taxon>
        <taxon>Amycolatopsis</taxon>
    </lineage>
</organism>
<evidence type="ECO:0000259" key="3">
    <source>
        <dbReference type="Pfam" id="PF00501"/>
    </source>
</evidence>
<dbReference type="InterPro" id="IPR020845">
    <property type="entry name" value="AMP-binding_CS"/>
</dbReference>
<dbReference type="PANTHER" id="PTHR43201">
    <property type="entry name" value="ACYL-COA SYNTHETASE"/>
    <property type="match status" value="1"/>
</dbReference>
<evidence type="ECO:0000313" key="5">
    <source>
        <dbReference type="EMBL" id="WSE33019.1"/>
    </source>
</evidence>
<keyword evidence="2" id="KW-0436">Ligase</keyword>
<gene>
    <name evidence="5" type="ORF">VSH64_12980</name>
</gene>